<dbReference type="AlphaFoldDB" id="A0A3E1NZF3"/>
<dbReference type="EMBL" id="QTJV01000007">
    <property type="protein sequence ID" value="RFM33128.1"/>
    <property type="molecule type" value="Genomic_DNA"/>
</dbReference>
<evidence type="ECO:0000313" key="1">
    <source>
        <dbReference type="EMBL" id="RFM33128.1"/>
    </source>
</evidence>
<dbReference type="Proteomes" id="UP000261174">
    <property type="component" value="Unassembled WGS sequence"/>
</dbReference>
<proteinExistence type="predicted"/>
<name>A0A3E1NZF3_9BACT</name>
<keyword evidence="2" id="KW-1185">Reference proteome</keyword>
<gene>
    <name evidence="1" type="ORF">DXN04_19035</name>
</gene>
<organism evidence="1 2">
    <name type="scientific">Chitinophaga silvisoli</name>
    <dbReference type="NCBI Taxonomy" id="2291814"/>
    <lineage>
        <taxon>Bacteria</taxon>
        <taxon>Pseudomonadati</taxon>
        <taxon>Bacteroidota</taxon>
        <taxon>Chitinophagia</taxon>
        <taxon>Chitinophagales</taxon>
        <taxon>Chitinophagaceae</taxon>
        <taxon>Chitinophaga</taxon>
    </lineage>
</organism>
<accession>A0A3E1NZF3</accession>
<reference evidence="1 2" key="1">
    <citation type="submission" date="2018-08" db="EMBL/GenBank/DDBJ databases">
        <title>Chitinophaga sp. K20C18050901, a novel bacterium isolated from forest soil.</title>
        <authorList>
            <person name="Wang C."/>
        </authorList>
    </citation>
    <scope>NUCLEOTIDE SEQUENCE [LARGE SCALE GENOMIC DNA]</scope>
    <source>
        <strain evidence="1 2">K20C18050901</strain>
    </source>
</reference>
<sequence length="183" mass="20598">MLPLLIFGPTPCNMEIHIKKFGDASVCIELPKLSAIPLVKLWKERIITDILLMAFSNRAATLVSVDPAPDTIGYRFPYQLLVSGGHSYLVNNMDSCDYHDLVQIGESPEMSLGLLTLVAGANNYQFDHYFPKTEESLLTIKEEMLICSPDAHRVYWLNANREYSDLLLAINDIADFYQLLIAS</sequence>
<comment type="caution">
    <text evidence="1">The sequence shown here is derived from an EMBL/GenBank/DDBJ whole genome shotgun (WGS) entry which is preliminary data.</text>
</comment>
<evidence type="ECO:0000313" key="2">
    <source>
        <dbReference type="Proteomes" id="UP000261174"/>
    </source>
</evidence>
<protein>
    <submittedName>
        <fullName evidence="1">Uncharacterized protein</fullName>
    </submittedName>
</protein>